<comment type="function">
    <text evidence="18">Plays an essential role in type IV pili and type II pseudopili formation by proteolytically removing the leader sequence from substrate proteins and subsequently monomethylating the alpha-amino group of the newly exposed N-terminal phenylalanine.</text>
</comment>
<dbReference type="Proteomes" id="UP000244110">
    <property type="component" value="Unassembled WGS sequence"/>
</dbReference>
<evidence type="ECO:0000256" key="6">
    <source>
        <dbReference type="ARBA" id="ARBA00022670"/>
    </source>
</evidence>
<feature type="transmembrane region" description="Helical" evidence="19">
    <location>
        <begin position="125"/>
        <end position="147"/>
    </location>
</feature>
<feature type="transmembrane region" description="Helical" evidence="19">
    <location>
        <begin position="159"/>
        <end position="176"/>
    </location>
</feature>
<dbReference type="RefSeq" id="WP_107786226.1">
    <property type="nucleotide sequence ID" value="NZ_QAOL01000005.1"/>
</dbReference>
<evidence type="ECO:0000256" key="11">
    <source>
        <dbReference type="ARBA" id="ARBA00022989"/>
    </source>
</evidence>
<keyword evidence="3" id="KW-1003">Cell membrane</keyword>
<dbReference type="FunFam" id="1.20.120.1220:FF:000001">
    <property type="entry name" value="Type 4 prepilin-like proteins leader peptide-processing enzyme"/>
    <property type="match status" value="1"/>
</dbReference>
<keyword evidence="12 19" id="KW-0472">Membrane</keyword>
<sequence length="287" mass="31531">MTLLSILQDSPVLFISLIALLGLMVGSFLNVVIYRLPEMLKRSWLQQCAELQGHQTSKTSPAFNLTSPRSACVYCGHKLNIWENIPVISYLLLRGRCSQCNARISFRYPAVEALTALMSGIVAWYYGYSLITIAALIFVWALITLTAIDLNTQLLPDDITLPLLWLGLLVNINNGFTDIQSAVIGAAVGYLSLWSIYWCFKLITGKEGMGFGDFKLLSAIGAWLGWSMLPLVILFSSLVGAIVGIGMIVAAKLNKNIPIPFGPYLASGALIALFWGEKLNHAYFGLF</sequence>
<evidence type="ECO:0000256" key="13">
    <source>
        <dbReference type="ARBA" id="ARBA00023268"/>
    </source>
</evidence>
<keyword evidence="7 18" id="KW-0808">Transferase</keyword>
<evidence type="ECO:0000256" key="9">
    <source>
        <dbReference type="ARBA" id="ARBA00022692"/>
    </source>
</evidence>
<dbReference type="Pfam" id="PF06750">
    <property type="entry name" value="A24_N_bact"/>
    <property type="match status" value="1"/>
</dbReference>
<evidence type="ECO:0000256" key="19">
    <source>
        <dbReference type="SAM" id="Phobius"/>
    </source>
</evidence>
<keyword evidence="6 18" id="KW-0645">Protease</keyword>
<feature type="transmembrane region" description="Helical" evidence="19">
    <location>
        <begin position="223"/>
        <end position="250"/>
    </location>
</feature>
<dbReference type="GO" id="GO:0004190">
    <property type="term" value="F:aspartic-type endopeptidase activity"/>
    <property type="evidence" value="ECO:0007669"/>
    <property type="project" value="UniProtKB-EC"/>
</dbReference>
<dbReference type="InterPro" id="IPR000045">
    <property type="entry name" value="Prepilin_IV_endopep_pep"/>
</dbReference>
<feature type="transmembrane region" description="Helical" evidence="19">
    <location>
        <begin position="257"/>
        <end position="276"/>
    </location>
</feature>
<dbReference type="GO" id="GO:0005886">
    <property type="term" value="C:plasma membrane"/>
    <property type="evidence" value="ECO:0007669"/>
    <property type="project" value="UniProtKB-SubCell"/>
</dbReference>
<dbReference type="AlphaFoldDB" id="A0A2T5IUB6"/>
<name>A0A2T5IUB6_9PROT</name>
<evidence type="ECO:0000256" key="15">
    <source>
        <dbReference type="ARBA" id="ARBA00067082"/>
    </source>
</evidence>
<reference evidence="22 23" key="1">
    <citation type="submission" date="2018-04" db="EMBL/GenBank/DDBJ databases">
        <title>Active sludge and wastewater microbial communities from Klosterneuburg, Austria.</title>
        <authorList>
            <person name="Wagner M."/>
        </authorList>
    </citation>
    <scope>NUCLEOTIDE SEQUENCE [LARGE SCALE GENOMIC DNA]</scope>
    <source>
        <strain evidence="22 23">Nm4</strain>
    </source>
</reference>
<keyword evidence="9 18" id="KW-0812">Transmembrane</keyword>
<dbReference type="Pfam" id="PF01478">
    <property type="entry name" value="Peptidase_A24"/>
    <property type="match status" value="1"/>
</dbReference>
<evidence type="ECO:0000256" key="5">
    <source>
        <dbReference type="ARBA" id="ARBA00022603"/>
    </source>
</evidence>
<keyword evidence="5 18" id="KW-0489">Methyltransferase</keyword>
<keyword evidence="11 19" id="KW-1133">Transmembrane helix</keyword>
<feature type="transmembrane region" description="Helical" evidence="19">
    <location>
        <begin position="12"/>
        <end position="34"/>
    </location>
</feature>
<dbReference type="EC" id="2.1.1.-" evidence="18"/>
<keyword evidence="8" id="KW-0949">S-adenosyl-L-methionine</keyword>
<comment type="catalytic activity">
    <reaction evidence="14 18">
        <text>Typically cleaves a -Gly-|-Phe- bond to release an N-terminal, basic peptide of 5-8 residues from type IV prepilin, and then N-methylates the new N-terminal amino group, the methyl donor being S-adenosyl-L-methionine.</text>
        <dbReference type="EC" id="3.4.23.43"/>
    </reaction>
</comment>
<evidence type="ECO:0000313" key="22">
    <source>
        <dbReference type="EMBL" id="PTQ87486.1"/>
    </source>
</evidence>
<dbReference type="PRINTS" id="PR00864">
    <property type="entry name" value="PREPILNPTASE"/>
</dbReference>
<dbReference type="PANTHER" id="PTHR30487:SF0">
    <property type="entry name" value="PREPILIN LEADER PEPTIDASE_N-METHYLTRANSFERASE-RELATED"/>
    <property type="match status" value="1"/>
</dbReference>
<evidence type="ECO:0000256" key="16">
    <source>
        <dbReference type="ARBA" id="ARBA00071870"/>
    </source>
</evidence>
<feature type="domain" description="Prepilin peptidase A24 N-terminal" evidence="21">
    <location>
        <begin position="20"/>
        <end position="125"/>
    </location>
</feature>
<evidence type="ECO:0000256" key="17">
    <source>
        <dbReference type="RuleBase" id="RU003793"/>
    </source>
</evidence>
<dbReference type="Gene3D" id="1.20.120.1220">
    <property type="match status" value="1"/>
</dbReference>
<keyword evidence="13 18" id="KW-0511">Multifunctional enzyme</keyword>
<dbReference type="PANTHER" id="PTHR30487">
    <property type="entry name" value="TYPE 4 PREPILIN-LIKE PROTEINS LEADER PEPTIDE-PROCESSING ENZYME"/>
    <property type="match status" value="1"/>
</dbReference>
<comment type="caution">
    <text evidence="22">The sequence shown here is derived from an EMBL/GenBank/DDBJ whole genome shotgun (WGS) entry which is preliminary data.</text>
</comment>
<evidence type="ECO:0000256" key="8">
    <source>
        <dbReference type="ARBA" id="ARBA00022691"/>
    </source>
</evidence>
<dbReference type="GO" id="GO:0006465">
    <property type="term" value="P:signal peptide processing"/>
    <property type="evidence" value="ECO:0007669"/>
    <property type="project" value="TreeGrafter"/>
</dbReference>
<evidence type="ECO:0000256" key="10">
    <source>
        <dbReference type="ARBA" id="ARBA00022801"/>
    </source>
</evidence>
<accession>A0A2T5IUB6</accession>
<dbReference type="GO" id="GO:0008168">
    <property type="term" value="F:methyltransferase activity"/>
    <property type="evidence" value="ECO:0007669"/>
    <property type="project" value="UniProtKB-KW"/>
</dbReference>
<evidence type="ECO:0000256" key="18">
    <source>
        <dbReference type="RuleBase" id="RU003794"/>
    </source>
</evidence>
<gene>
    <name evidence="22" type="ORF">C8R28_100593</name>
</gene>
<evidence type="ECO:0000256" key="7">
    <source>
        <dbReference type="ARBA" id="ARBA00022679"/>
    </source>
</evidence>
<evidence type="ECO:0000259" key="21">
    <source>
        <dbReference type="Pfam" id="PF06750"/>
    </source>
</evidence>
<organism evidence="22 23">
    <name type="scientific">Nitrosomonas ureae</name>
    <dbReference type="NCBI Taxonomy" id="44577"/>
    <lineage>
        <taxon>Bacteria</taxon>
        <taxon>Pseudomonadati</taxon>
        <taxon>Pseudomonadota</taxon>
        <taxon>Betaproteobacteria</taxon>
        <taxon>Nitrosomonadales</taxon>
        <taxon>Nitrosomonadaceae</taxon>
        <taxon>Nitrosomonas</taxon>
    </lineage>
</organism>
<evidence type="ECO:0000259" key="20">
    <source>
        <dbReference type="Pfam" id="PF01478"/>
    </source>
</evidence>
<dbReference type="InterPro" id="IPR050882">
    <property type="entry name" value="Prepilin_peptidase/N-MTase"/>
</dbReference>
<evidence type="ECO:0000256" key="2">
    <source>
        <dbReference type="ARBA" id="ARBA00005801"/>
    </source>
</evidence>
<evidence type="ECO:0000256" key="3">
    <source>
        <dbReference type="ARBA" id="ARBA00022475"/>
    </source>
</evidence>
<evidence type="ECO:0000256" key="14">
    <source>
        <dbReference type="ARBA" id="ARBA00050401"/>
    </source>
</evidence>
<keyword evidence="4" id="KW-0997">Cell inner membrane</keyword>
<feature type="transmembrane region" description="Helical" evidence="19">
    <location>
        <begin position="183"/>
        <end position="203"/>
    </location>
</feature>
<comment type="similarity">
    <text evidence="2 17">Belongs to the peptidase A24 family.</text>
</comment>
<dbReference type="InterPro" id="IPR014032">
    <property type="entry name" value="Peptidase_A24A_bac"/>
</dbReference>
<evidence type="ECO:0000313" key="23">
    <source>
        <dbReference type="Proteomes" id="UP000244110"/>
    </source>
</evidence>
<dbReference type="GO" id="GO:0032259">
    <property type="term" value="P:methylation"/>
    <property type="evidence" value="ECO:0007669"/>
    <property type="project" value="UniProtKB-KW"/>
</dbReference>
<evidence type="ECO:0000256" key="1">
    <source>
        <dbReference type="ARBA" id="ARBA00004429"/>
    </source>
</evidence>
<protein>
    <recommendedName>
        <fullName evidence="16 18">Prepilin leader peptidase/N-methyltransferase</fullName>
        <ecNumber evidence="18">2.1.1.-</ecNumber>
        <ecNumber evidence="15 18">3.4.23.43</ecNumber>
    </recommendedName>
</protein>
<keyword evidence="10 18" id="KW-0378">Hydrolase</keyword>
<feature type="domain" description="Prepilin type IV endopeptidase peptidase" evidence="20">
    <location>
        <begin position="136"/>
        <end position="245"/>
    </location>
</feature>
<dbReference type="EC" id="3.4.23.43" evidence="15 18"/>
<comment type="subcellular location">
    <subcellularLocation>
        <location evidence="1">Cell inner membrane</location>
        <topology evidence="1">Multi-pass membrane protein</topology>
    </subcellularLocation>
    <subcellularLocation>
        <location evidence="18">Cell membrane</location>
        <topology evidence="18">Multi-pass membrane protein</topology>
    </subcellularLocation>
</comment>
<evidence type="ECO:0000256" key="4">
    <source>
        <dbReference type="ARBA" id="ARBA00022519"/>
    </source>
</evidence>
<dbReference type="EMBL" id="QAOL01000005">
    <property type="protein sequence ID" value="PTQ87486.1"/>
    <property type="molecule type" value="Genomic_DNA"/>
</dbReference>
<proteinExistence type="inferred from homology"/>
<evidence type="ECO:0000256" key="12">
    <source>
        <dbReference type="ARBA" id="ARBA00023136"/>
    </source>
</evidence>
<dbReference type="InterPro" id="IPR010627">
    <property type="entry name" value="Prepilin_pept_A24_N"/>
</dbReference>